<name>A0A0M2EWN5_9GAMM</name>
<gene>
    <name evidence="1" type="ORF">KU74_22000</name>
</gene>
<dbReference type="OrthoDB" id="6540476at2"/>
<reference evidence="1 2" key="1">
    <citation type="submission" date="2014-08" db="EMBL/GenBank/DDBJ databases">
        <title>Genome sequences of NCPPB Pectobacterium isolates.</title>
        <authorList>
            <person name="Glover R.H."/>
            <person name="Sapp M."/>
            <person name="Elphinstone J."/>
        </authorList>
    </citation>
    <scope>NUCLEOTIDE SEQUENCE [LARGE SCALE GENOMIC DNA]</scope>
    <source>
        <strain evidence="1 2">LMG 21372</strain>
    </source>
</reference>
<evidence type="ECO:0000313" key="2">
    <source>
        <dbReference type="Proteomes" id="UP000029435"/>
    </source>
</evidence>
<evidence type="ECO:0000313" key="1">
    <source>
        <dbReference type="EMBL" id="KGA30328.1"/>
    </source>
</evidence>
<comment type="caution">
    <text evidence="1">The sequence shown here is derived from an EMBL/GenBank/DDBJ whole genome shotgun (WGS) entry which is preliminary data.</text>
</comment>
<proteinExistence type="predicted"/>
<dbReference type="EMBL" id="JQOD01000018">
    <property type="protein sequence ID" value="KGA30328.1"/>
    <property type="molecule type" value="Genomic_DNA"/>
</dbReference>
<dbReference type="Proteomes" id="UP000029435">
    <property type="component" value="Unassembled WGS sequence"/>
</dbReference>
<sequence length="78" mass="8898">MTRLSSLSASEKQFIDAAVFAAERAKGARLSGPEKKKVLATARQQIISQRDANRISRQRHEAAQERLFEWKKPSGFRR</sequence>
<accession>A0A0M2EWN5</accession>
<protein>
    <submittedName>
        <fullName evidence="1">Uncharacterized protein</fullName>
    </submittedName>
</protein>
<organism evidence="1 2">
    <name type="scientific">Pectobacterium brasiliense</name>
    <dbReference type="NCBI Taxonomy" id="180957"/>
    <lineage>
        <taxon>Bacteria</taxon>
        <taxon>Pseudomonadati</taxon>
        <taxon>Pseudomonadota</taxon>
        <taxon>Gammaproteobacteria</taxon>
        <taxon>Enterobacterales</taxon>
        <taxon>Pectobacteriaceae</taxon>
        <taxon>Pectobacterium</taxon>
    </lineage>
</organism>
<dbReference type="RefSeq" id="WP_039318282.1">
    <property type="nucleotide sequence ID" value="NZ_JACDSF010000062.1"/>
</dbReference>
<dbReference type="AlphaFoldDB" id="A0A0M2EWN5"/>